<dbReference type="KEGG" id="sace:GIY23_16560"/>
<evidence type="ECO:0000256" key="5">
    <source>
        <dbReference type="ARBA" id="ARBA00022989"/>
    </source>
</evidence>
<feature type="transmembrane region" description="Helical" evidence="7">
    <location>
        <begin position="170"/>
        <end position="195"/>
    </location>
</feature>
<evidence type="ECO:0000256" key="2">
    <source>
        <dbReference type="ARBA" id="ARBA00008821"/>
    </source>
</evidence>
<feature type="transmembrane region" description="Helical" evidence="7">
    <location>
        <begin position="76"/>
        <end position="93"/>
    </location>
</feature>
<evidence type="ECO:0000313" key="8">
    <source>
        <dbReference type="EMBL" id="QGK70913.1"/>
    </source>
</evidence>
<feature type="transmembrane region" description="Helical" evidence="7">
    <location>
        <begin position="366"/>
        <end position="387"/>
    </location>
</feature>
<dbReference type="EMBL" id="CP045929">
    <property type="protein sequence ID" value="QGK70913.1"/>
    <property type="molecule type" value="Genomic_DNA"/>
</dbReference>
<keyword evidence="9" id="KW-1185">Reference proteome</keyword>
<feature type="transmembrane region" description="Helical" evidence="7">
    <location>
        <begin position="102"/>
        <end position="124"/>
    </location>
</feature>
<dbReference type="RefSeq" id="WP_154077491.1">
    <property type="nucleotide sequence ID" value="NZ_CP045929.1"/>
</dbReference>
<evidence type="ECO:0000256" key="7">
    <source>
        <dbReference type="SAM" id="Phobius"/>
    </source>
</evidence>
<keyword evidence="5 7" id="KW-1133">Transmembrane helix</keyword>
<feature type="transmembrane region" description="Helical" evidence="7">
    <location>
        <begin position="325"/>
        <end position="345"/>
    </location>
</feature>
<feature type="transmembrane region" description="Helical" evidence="7">
    <location>
        <begin position="393"/>
        <end position="412"/>
    </location>
</feature>
<dbReference type="GO" id="GO:0042907">
    <property type="term" value="F:xanthine transmembrane transporter activity"/>
    <property type="evidence" value="ECO:0007669"/>
    <property type="project" value="TreeGrafter"/>
</dbReference>
<comment type="subcellular location">
    <subcellularLocation>
        <location evidence="1">Membrane</location>
        <topology evidence="1">Multi-pass membrane protein</topology>
    </subcellularLocation>
</comment>
<dbReference type="PANTHER" id="PTHR42810">
    <property type="entry name" value="PURINE PERMEASE C1399.01C-RELATED"/>
    <property type="match status" value="1"/>
</dbReference>
<dbReference type="InterPro" id="IPR006043">
    <property type="entry name" value="NCS2"/>
</dbReference>
<evidence type="ECO:0000256" key="6">
    <source>
        <dbReference type="ARBA" id="ARBA00023136"/>
    </source>
</evidence>
<evidence type="ECO:0000256" key="4">
    <source>
        <dbReference type="ARBA" id="ARBA00022692"/>
    </source>
</evidence>
<comment type="similarity">
    <text evidence="2">Belongs to the nucleobase:cation symporter-2 (NCS2) (TC 2.A.40) family.</text>
</comment>
<dbReference type="Pfam" id="PF00860">
    <property type="entry name" value="Xan_ur_permease"/>
    <property type="match status" value="1"/>
</dbReference>
<feature type="transmembrane region" description="Helical" evidence="7">
    <location>
        <begin position="268"/>
        <end position="288"/>
    </location>
</feature>
<feature type="transmembrane region" description="Helical" evidence="7">
    <location>
        <begin position="136"/>
        <end position="158"/>
    </location>
</feature>
<keyword evidence="3" id="KW-0813">Transport</keyword>
<proteinExistence type="inferred from homology"/>
<gene>
    <name evidence="8" type="ORF">GIY23_16560</name>
</gene>
<keyword evidence="4 7" id="KW-0812">Transmembrane</keyword>
<feature type="transmembrane region" description="Helical" evidence="7">
    <location>
        <begin position="227"/>
        <end position="247"/>
    </location>
</feature>
<dbReference type="Proteomes" id="UP000371041">
    <property type="component" value="Chromosome"/>
</dbReference>
<evidence type="ECO:0000256" key="3">
    <source>
        <dbReference type="ARBA" id="ARBA00022448"/>
    </source>
</evidence>
<dbReference type="PANTHER" id="PTHR42810:SF4">
    <property type="entry name" value="URIC ACID TRANSPORTER UACT"/>
    <property type="match status" value="1"/>
</dbReference>
<evidence type="ECO:0000313" key="9">
    <source>
        <dbReference type="Proteomes" id="UP000371041"/>
    </source>
</evidence>
<dbReference type="AlphaFoldDB" id="A0A5Q3Q963"/>
<protein>
    <submittedName>
        <fullName evidence="8">Nitrate reductase</fullName>
    </submittedName>
</protein>
<keyword evidence="6 7" id="KW-0472">Membrane</keyword>
<reference evidence="9" key="1">
    <citation type="submission" date="2019-11" db="EMBL/GenBank/DDBJ databases">
        <title>The complete genome sequence of Saccharopolyspora sp. E2A.</title>
        <authorList>
            <person name="Zhang G."/>
        </authorList>
    </citation>
    <scope>NUCLEOTIDE SEQUENCE [LARGE SCALE GENOMIC DNA]</scope>
    <source>
        <strain evidence="9">E2A</strain>
    </source>
</reference>
<name>A0A5Q3Q963_9PSEU</name>
<organism evidence="8 9">
    <name type="scientific">Allosaccharopolyspora coralli</name>
    <dbReference type="NCBI Taxonomy" id="2665642"/>
    <lineage>
        <taxon>Bacteria</taxon>
        <taxon>Bacillati</taxon>
        <taxon>Actinomycetota</taxon>
        <taxon>Actinomycetes</taxon>
        <taxon>Pseudonocardiales</taxon>
        <taxon>Pseudonocardiaceae</taxon>
        <taxon>Allosaccharopolyspora</taxon>
    </lineage>
</organism>
<accession>A0A5Q3Q963</accession>
<evidence type="ECO:0000256" key="1">
    <source>
        <dbReference type="ARBA" id="ARBA00004141"/>
    </source>
</evidence>
<sequence length="421" mass="42390">MWTVRGDRRLPGDDIVVRCDERPGWVWTAAFGAQHFVVMIGASVAVSLLAGFPPTTTLLVSGAGTLVFGLVTKNRVPGVLGASSLLVAPLVAARDDGATPSMLLGGVVVVGLLVVTVGVAVKALGVRMLEAALPPVVTGAIVLMLVTTVAPHVVTAVVDHPVPGLGCAAVVLVASLLGGGLTWVSVLLGVLAGWAGVFVADRVDPTALTRLRESSWFGVPETVLPQVHLSVVPVVLPAAILLVAIQVGSIKSLEAATGRNLDGHIGDALIGGGLATTVAGCSGAPAMATSVSNVGVVAATRVHSTVACTVAGGAAVAASFSPKTVALFGTIPPAVLGGAGVVLLAKVAITGARIWTESRVEFTDPANVITLGTALVASAGNVTLVLGDVEIVGLVWGSAGIVFGYPVVRRLVRAGRRNRRW</sequence>
<feature type="transmembrane region" description="Helical" evidence="7">
    <location>
        <begin position="25"/>
        <end position="52"/>
    </location>
</feature>
<dbReference type="GO" id="GO:0005886">
    <property type="term" value="C:plasma membrane"/>
    <property type="evidence" value="ECO:0007669"/>
    <property type="project" value="TreeGrafter"/>
</dbReference>